<evidence type="ECO:0000256" key="10">
    <source>
        <dbReference type="ARBA" id="ARBA00023049"/>
    </source>
</evidence>
<name>A0ABV8LV29_9ACTN</name>
<feature type="transmembrane region" description="Helical" evidence="12">
    <location>
        <begin position="198"/>
        <end position="219"/>
    </location>
</feature>
<organism evidence="14 15">
    <name type="scientific">Hamadaea flava</name>
    <dbReference type="NCBI Taxonomy" id="1742688"/>
    <lineage>
        <taxon>Bacteria</taxon>
        <taxon>Bacillati</taxon>
        <taxon>Actinomycetota</taxon>
        <taxon>Actinomycetes</taxon>
        <taxon>Micromonosporales</taxon>
        <taxon>Micromonosporaceae</taxon>
        <taxon>Hamadaea</taxon>
    </lineage>
</organism>
<evidence type="ECO:0000256" key="5">
    <source>
        <dbReference type="ARBA" id="ARBA00022692"/>
    </source>
</evidence>
<evidence type="ECO:0000259" key="13">
    <source>
        <dbReference type="Pfam" id="PF02163"/>
    </source>
</evidence>
<dbReference type="GO" id="GO:0006508">
    <property type="term" value="P:proteolysis"/>
    <property type="evidence" value="ECO:0007669"/>
    <property type="project" value="UniProtKB-KW"/>
</dbReference>
<evidence type="ECO:0000256" key="2">
    <source>
        <dbReference type="ARBA" id="ARBA00004141"/>
    </source>
</evidence>
<evidence type="ECO:0000256" key="7">
    <source>
        <dbReference type="ARBA" id="ARBA00022801"/>
    </source>
</evidence>
<keyword evidence="5 12" id="KW-0812">Transmembrane</keyword>
<dbReference type="PANTHER" id="PTHR39188">
    <property type="entry name" value="MEMBRANE-ASSOCIATED ZINC METALLOPROTEASE M50B"/>
    <property type="match status" value="1"/>
</dbReference>
<feature type="transmembrane region" description="Helical" evidence="12">
    <location>
        <begin position="146"/>
        <end position="165"/>
    </location>
</feature>
<comment type="subcellular location">
    <subcellularLocation>
        <location evidence="2">Membrane</location>
        <topology evidence="2">Multi-pass membrane protein</topology>
    </subcellularLocation>
</comment>
<dbReference type="CDD" id="cd06160">
    <property type="entry name" value="S2P-M50_like_2"/>
    <property type="match status" value="1"/>
</dbReference>
<comment type="similarity">
    <text evidence="3">Belongs to the peptidase M50B family.</text>
</comment>
<dbReference type="RefSeq" id="WP_253761708.1">
    <property type="nucleotide sequence ID" value="NZ_JAMZDZ010000001.1"/>
</dbReference>
<keyword evidence="7" id="KW-0378">Hydrolase</keyword>
<feature type="transmembrane region" description="Helical" evidence="12">
    <location>
        <begin position="261"/>
        <end position="278"/>
    </location>
</feature>
<dbReference type="Pfam" id="PF02163">
    <property type="entry name" value="Peptidase_M50"/>
    <property type="match status" value="1"/>
</dbReference>
<sequence length="287" mass="30564">MEPSPPPQTVTQPPPTVSQVESQVMQKKKTWRDRAGKAGAGVAVAAGATKVAGAGKLVGLLKGVWLFAHFKTAFTMLLSVVGYAIFYGWWFAIGFVLLIFVHEIGHVIVLRFQGVKASAPMFVPFLGAFVKIEGEQRSVAQEAASALAGPIAGVVGTIAVLAAAQSSGSPLLTALAYSGFLINLFNLFPVLPLDGGRVAGALHPAIWIAGLVGAAVFLILRPNPILIFVLIMGGIETYRRWKDRKAGRTSAFFDVPASTRWAIGAAYLATAALCLYGMEYTYVPHHW</sequence>
<evidence type="ECO:0000256" key="3">
    <source>
        <dbReference type="ARBA" id="ARBA00007931"/>
    </source>
</evidence>
<evidence type="ECO:0000256" key="9">
    <source>
        <dbReference type="ARBA" id="ARBA00022989"/>
    </source>
</evidence>
<evidence type="ECO:0000256" key="1">
    <source>
        <dbReference type="ARBA" id="ARBA00001947"/>
    </source>
</evidence>
<keyword evidence="4 14" id="KW-0645">Protease</keyword>
<proteinExistence type="inferred from homology"/>
<gene>
    <name evidence="14" type="ORF">ACFOZ4_26130</name>
</gene>
<evidence type="ECO:0000313" key="14">
    <source>
        <dbReference type="EMBL" id="MFC4134105.1"/>
    </source>
</evidence>
<protein>
    <submittedName>
        <fullName evidence="14">Site-2 protease family protein</fullName>
    </submittedName>
</protein>
<feature type="transmembrane region" description="Helical" evidence="12">
    <location>
        <begin position="64"/>
        <end position="86"/>
    </location>
</feature>
<accession>A0ABV8LV29</accession>
<evidence type="ECO:0000256" key="11">
    <source>
        <dbReference type="ARBA" id="ARBA00023136"/>
    </source>
</evidence>
<keyword evidence="11 12" id="KW-0472">Membrane</keyword>
<dbReference type="InterPro" id="IPR008915">
    <property type="entry name" value="Peptidase_M50"/>
</dbReference>
<keyword evidence="10" id="KW-0482">Metalloprotease</keyword>
<keyword evidence="9 12" id="KW-1133">Transmembrane helix</keyword>
<comment type="cofactor">
    <cofactor evidence="1">
        <name>Zn(2+)</name>
        <dbReference type="ChEBI" id="CHEBI:29105"/>
    </cofactor>
</comment>
<dbReference type="Proteomes" id="UP001595816">
    <property type="component" value="Unassembled WGS sequence"/>
</dbReference>
<dbReference type="GO" id="GO:0008233">
    <property type="term" value="F:peptidase activity"/>
    <property type="evidence" value="ECO:0007669"/>
    <property type="project" value="UniProtKB-KW"/>
</dbReference>
<dbReference type="PANTHER" id="PTHR39188:SF3">
    <property type="entry name" value="STAGE IV SPORULATION PROTEIN FB"/>
    <property type="match status" value="1"/>
</dbReference>
<feature type="transmembrane region" description="Helical" evidence="12">
    <location>
        <begin position="225"/>
        <end position="241"/>
    </location>
</feature>
<evidence type="ECO:0000256" key="8">
    <source>
        <dbReference type="ARBA" id="ARBA00022833"/>
    </source>
</evidence>
<comment type="caution">
    <text evidence="14">The sequence shown here is derived from an EMBL/GenBank/DDBJ whole genome shotgun (WGS) entry which is preliminary data.</text>
</comment>
<feature type="domain" description="Peptidase M50" evidence="13">
    <location>
        <begin position="91"/>
        <end position="177"/>
    </location>
</feature>
<evidence type="ECO:0000256" key="4">
    <source>
        <dbReference type="ARBA" id="ARBA00022670"/>
    </source>
</evidence>
<reference evidence="15" key="1">
    <citation type="journal article" date="2019" name="Int. J. Syst. Evol. Microbiol.">
        <title>The Global Catalogue of Microorganisms (GCM) 10K type strain sequencing project: providing services to taxonomists for standard genome sequencing and annotation.</title>
        <authorList>
            <consortium name="The Broad Institute Genomics Platform"/>
            <consortium name="The Broad Institute Genome Sequencing Center for Infectious Disease"/>
            <person name="Wu L."/>
            <person name="Ma J."/>
        </authorList>
    </citation>
    <scope>NUCLEOTIDE SEQUENCE [LARGE SCALE GENOMIC DNA]</scope>
    <source>
        <strain evidence="15">CGMCC 4.7289</strain>
    </source>
</reference>
<keyword evidence="6" id="KW-0479">Metal-binding</keyword>
<evidence type="ECO:0000256" key="6">
    <source>
        <dbReference type="ARBA" id="ARBA00022723"/>
    </source>
</evidence>
<keyword evidence="8" id="KW-0862">Zinc</keyword>
<evidence type="ECO:0000256" key="12">
    <source>
        <dbReference type="SAM" id="Phobius"/>
    </source>
</evidence>
<feature type="transmembrane region" description="Helical" evidence="12">
    <location>
        <begin position="171"/>
        <end position="191"/>
    </location>
</feature>
<evidence type="ECO:0000313" key="15">
    <source>
        <dbReference type="Proteomes" id="UP001595816"/>
    </source>
</evidence>
<dbReference type="EMBL" id="JBHSAY010000015">
    <property type="protein sequence ID" value="MFC4134105.1"/>
    <property type="molecule type" value="Genomic_DNA"/>
</dbReference>
<keyword evidence="15" id="KW-1185">Reference proteome</keyword>